<organism evidence="2 3">
    <name type="scientific">Marinoscillum luteum</name>
    <dbReference type="NCBI Taxonomy" id="861051"/>
    <lineage>
        <taxon>Bacteria</taxon>
        <taxon>Pseudomonadati</taxon>
        <taxon>Bacteroidota</taxon>
        <taxon>Cytophagia</taxon>
        <taxon>Cytophagales</taxon>
        <taxon>Reichenbachiellaceae</taxon>
        <taxon>Marinoscillum</taxon>
    </lineage>
</organism>
<reference evidence="2 3" key="1">
    <citation type="journal article" date="2013" name="Int. J. Syst. Evol. Microbiol.">
        <title>Marinoscillum luteum sp. nov., isolated from marine sediment.</title>
        <authorList>
            <person name="Cha I.T."/>
            <person name="Park S.J."/>
            <person name="Kim S.J."/>
            <person name="Kim J.G."/>
            <person name="Jung M.Y."/>
            <person name="Shin K.S."/>
            <person name="Kwon K.K."/>
            <person name="Yang S.H."/>
            <person name="Seo Y.S."/>
            <person name="Rhee S.K."/>
        </authorList>
    </citation>
    <scope>NUCLEOTIDE SEQUENCE [LARGE SCALE GENOMIC DNA]</scope>
    <source>
        <strain evidence="2 3">KCTC 23939</strain>
    </source>
</reference>
<feature type="chain" id="PRO_5046441630" description="Tetratricopeptide repeat protein" evidence="1">
    <location>
        <begin position="24"/>
        <end position="131"/>
    </location>
</feature>
<dbReference type="InterPro" id="IPR011990">
    <property type="entry name" value="TPR-like_helical_dom_sf"/>
</dbReference>
<name>A0ABW7N465_9BACT</name>
<protein>
    <recommendedName>
        <fullName evidence="4">Tetratricopeptide repeat protein</fullName>
    </recommendedName>
</protein>
<dbReference type="EMBL" id="JBIPKE010000011">
    <property type="protein sequence ID" value="MFH6982364.1"/>
    <property type="molecule type" value="Genomic_DNA"/>
</dbReference>
<evidence type="ECO:0000313" key="2">
    <source>
        <dbReference type="EMBL" id="MFH6982364.1"/>
    </source>
</evidence>
<sequence length="131" mass="15106">MKSIQRMMGVAALIMIFTYSTQATPDDSNAVKKAKDAVEGAAPYDWKTMAQSAKVCFRKQENVEQALEWINKSIEINKDPFNLEIKADYYRDKGEKDEALKLYSEALKVGKEQNFWFDGTDIQAKIWKLRE</sequence>
<comment type="caution">
    <text evidence="2">The sequence shown here is derived from an EMBL/GenBank/DDBJ whole genome shotgun (WGS) entry which is preliminary data.</text>
</comment>
<keyword evidence="1" id="KW-0732">Signal</keyword>
<evidence type="ECO:0000256" key="1">
    <source>
        <dbReference type="SAM" id="SignalP"/>
    </source>
</evidence>
<proteinExistence type="predicted"/>
<dbReference type="Gene3D" id="1.25.40.10">
    <property type="entry name" value="Tetratricopeptide repeat domain"/>
    <property type="match status" value="1"/>
</dbReference>
<evidence type="ECO:0000313" key="3">
    <source>
        <dbReference type="Proteomes" id="UP001610063"/>
    </source>
</evidence>
<accession>A0ABW7N465</accession>
<keyword evidence="3" id="KW-1185">Reference proteome</keyword>
<gene>
    <name evidence="2" type="ORF">ACHKAR_02890</name>
</gene>
<dbReference type="RefSeq" id="WP_395416096.1">
    <property type="nucleotide sequence ID" value="NZ_JBIPKE010000011.1"/>
</dbReference>
<dbReference type="Proteomes" id="UP001610063">
    <property type="component" value="Unassembled WGS sequence"/>
</dbReference>
<evidence type="ECO:0008006" key="4">
    <source>
        <dbReference type="Google" id="ProtNLM"/>
    </source>
</evidence>
<dbReference type="SUPFAM" id="SSF48452">
    <property type="entry name" value="TPR-like"/>
    <property type="match status" value="1"/>
</dbReference>
<feature type="signal peptide" evidence="1">
    <location>
        <begin position="1"/>
        <end position="23"/>
    </location>
</feature>